<evidence type="ECO:0000313" key="3">
    <source>
        <dbReference type="Proteomes" id="UP000186922"/>
    </source>
</evidence>
<organism evidence="2 3">
    <name type="scientific">Ramazzottius varieornatus</name>
    <name type="common">Water bear</name>
    <name type="synonym">Tardigrade</name>
    <dbReference type="NCBI Taxonomy" id="947166"/>
    <lineage>
        <taxon>Eukaryota</taxon>
        <taxon>Metazoa</taxon>
        <taxon>Ecdysozoa</taxon>
        <taxon>Tardigrada</taxon>
        <taxon>Eutardigrada</taxon>
        <taxon>Parachela</taxon>
        <taxon>Hypsibioidea</taxon>
        <taxon>Ramazzottiidae</taxon>
        <taxon>Ramazzottius</taxon>
    </lineage>
</organism>
<keyword evidence="1" id="KW-1133">Transmembrane helix</keyword>
<sequence>MKPSEEERPPRYSQTLCILGCCQILFQTSVTILELAVSLSVLQIMFLFSLTVRNIKKRRRKLPDPDATSKPNNLLFDQLRALKTLRSVMVPHYLSIAFAATLAMIMDCCIAKRAQRVNQVMVDLESPA</sequence>
<evidence type="ECO:0000313" key="2">
    <source>
        <dbReference type="EMBL" id="GAV09535.1"/>
    </source>
</evidence>
<dbReference type="EMBL" id="BDGG01000023">
    <property type="protein sequence ID" value="GAV09535.1"/>
    <property type="molecule type" value="Genomic_DNA"/>
</dbReference>
<proteinExistence type="predicted"/>
<dbReference type="AlphaFoldDB" id="A0A1D1W839"/>
<evidence type="ECO:0000256" key="1">
    <source>
        <dbReference type="SAM" id="Phobius"/>
    </source>
</evidence>
<keyword evidence="1" id="KW-0472">Membrane</keyword>
<protein>
    <submittedName>
        <fullName evidence="2">Uncharacterized protein</fullName>
    </submittedName>
</protein>
<reference evidence="2 3" key="1">
    <citation type="journal article" date="2016" name="Nat. Commun.">
        <title>Extremotolerant tardigrade genome and improved radiotolerance of human cultured cells by tardigrade-unique protein.</title>
        <authorList>
            <person name="Hashimoto T."/>
            <person name="Horikawa D.D."/>
            <person name="Saito Y."/>
            <person name="Kuwahara H."/>
            <person name="Kozuka-Hata H."/>
            <person name="Shin-I T."/>
            <person name="Minakuchi Y."/>
            <person name="Ohishi K."/>
            <person name="Motoyama A."/>
            <person name="Aizu T."/>
            <person name="Enomoto A."/>
            <person name="Kondo K."/>
            <person name="Tanaka S."/>
            <person name="Hara Y."/>
            <person name="Koshikawa S."/>
            <person name="Sagara H."/>
            <person name="Miura T."/>
            <person name="Yokobori S."/>
            <person name="Miyagawa K."/>
            <person name="Suzuki Y."/>
            <person name="Kubo T."/>
            <person name="Oyama M."/>
            <person name="Kohara Y."/>
            <person name="Fujiyama A."/>
            <person name="Arakawa K."/>
            <person name="Katayama T."/>
            <person name="Toyoda A."/>
            <person name="Kunieda T."/>
        </authorList>
    </citation>
    <scope>NUCLEOTIDE SEQUENCE [LARGE SCALE GENOMIC DNA]</scope>
    <source>
        <strain evidence="2 3">YOKOZUNA-1</strain>
    </source>
</reference>
<gene>
    <name evidence="2" type="primary">RvY_19054</name>
    <name evidence="2" type="synonym">RvY_19054.6</name>
    <name evidence="2" type="ORF">RvY_19054-6</name>
</gene>
<keyword evidence="1" id="KW-0812">Transmembrane</keyword>
<keyword evidence="3" id="KW-1185">Reference proteome</keyword>
<name>A0A1D1W839_RAMVA</name>
<dbReference type="Proteomes" id="UP000186922">
    <property type="component" value="Unassembled WGS sequence"/>
</dbReference>
<accession>A0A1D1W839</accession>
<comment type="caution">
    <text evidence="2">The sequence shown here is derived from an EMBL/GenBank/DDBJ whole genome shotgun (WGS) entry which is preliminary data.</text>
</comment>
<feature type="transmembrane region" description="Helical" evidence="1">
    <location>
        <begin position="35"/>
        <end position="52"/>
    </location>
</feature>